<dbReference type="OrthoDB" id="4849475at2759"/>
<comment type="caution">
    <text evidence="2">The sequence shown here is derived from an EMBL/GenBank/DDBJ whole genome shotgun (WGS) entry which is preliminary data.</text>
</comment>
<dbReference type="Proteomes" id="UP000434172">
    <property type="component" value="Unassembled WGS sequence"/>
</dbReference>
<keyword evidence="3" id="KW-1185">Reference proteome</keyword>
<protein>
    <recommendedName>
        <fullName evidence="4">Caspase domain-containing protein</fullName>
    </recommendedName>
</protein>
<accession>A0A8H3WUJ6</accession>
<proteinExistence type="predicted"/>
<evidence type="ECO:0000313" key="2">
    <source>
        <dbReference type="EMBL" id="KAF0331263.1"/>
    </source>
</evidence>
<feature type="compositionally biased region" description="Acidic residues" evidence="1">
    <location>
        <begin position="119"/>
        <end position="131"/>
    </location>
</feature>
<feature type="region of interest" description="Disordered" evidence="1">
    <location>
        <begin position="87"/>
        <end position="142"/>
    </location>
</feature>
<sequence>MPAKFNVTSVETERTQKAVRSLQVENTNCSTQQLADQFCLRLVEFLLGTSIDVDPPSRHDLRVVLRSNHAHGPAVYTRSSAIIDHSWEPDATSEDRKDDESDASELDSIVSQFDRESDSDYDPDDDFEDALSDASSGLSDYESCLETTSDLEWDEYSDTGGDEDVDEDDSLAIHYTSCCQRKYQAVRAVFMIWDFPGFVHLPHAPYTVEQEMEDPMNSFTAYNYEVEQFTIPSHNPTIRLLEKIRECKTLLKAGNTETLLILWYNGHGNVEGVRNDLVLYGEKSKVHWQDIVEEIYDLPCDVLVVLDCCHAGAFVQNRKARKPFLPQNRGFIKEILCSAGFERTASFGGRYSLSPVLSKTLNDFRHRGGLDVSHLLEELCYQMKGD</sequence>
<dbReference type="AlphaFoldDB" id="A0A8H3WUJ6"/>
<feature type="compositionally biased region" description="Basic and acidic residues" evidence="1">
    <location>
        <begin position="87"/>
        <end position="99"/>
    </location>
</feature>
<dbReference type="EMBL" id="WOWK01000004">
    <property type="protein sequence ID" value="KAF0331263.1"/>
    <property type="molecule type" value="Genomic_DNA"/>
</dbReference>
<reference evidence="2 3" key="1">
    <citation type="submission" date="2019-12" db="EMBL/GenBank/DDBJ databases">
        <title>A genome sequence resource for the geographically widespread anthracnose pathogen Colletotrichum asianum.</title>
        <authorList>
            <person name="Meng Y."/>
        </authorList>
    </citation>
    <scope>NUCLEOTIDE SEQUENCE [LARGE SCALE GENOMIC DNA]</scope>
    <source>
        <strain evidence="2 3">ICMP 18580</strain>
    </source>
</reference>
<evidence type="ECO:0000313" key="3">
    <source>
        <dbReference type="Proteomes" id="UP000434172"/>
    </source>
</evidence>
<gene>
    <name evidence="2" type="ORF">GQ607_001571</name>
</gene>
<evidence type="ECO:0000256" key="1">
    <source>
        <dbReference type="SAM" id="MobiDB-lite"/>
    </source>
</evidence>
<evidence type="ECO:0008006" key="4">
    <source>
        <dbReference type="Google" id="ProtNLM"/>
    </source>
</evidence>
<name>A0A8H3WUJ6_9PEZI</name>
<organism evidence="2 3">
    <name type="scientific">Colletotrichum asianum</name>
    <dbReference type="NCBI Taxonomy" id="702518"/>
    <lineage>
        <taxon>Eukaryota</taxon>
        <taxon>Fungi</taxon>
        <taxon>Dikarya</taxon>
        <taxon>Ascomycota</taxon>
        <taxon>Pezizomycotina</taxon>
        <taxon>Sordariomycetes</taxon>
        <taxon>Hypocreomycetidae</taxon>
        <taxon>Glomerellales</taxon>
        <taxon>Glomerellaceae</taxon>
        <taxon>Colletotrichum</taxon>
        <taxon>Colletotrichum gloeosporioides species complex</taxon>
    </lineage>
</organism>